<accession>A0AAD7E170</accession>
<protein>
    <submittedName>
        <fullName evidence="2">Uncharacterized protein</fullName>
    </submittedName>
</protein>
<gene>
    <name evidence="2" type="ORF">B0H16DRAFT_1831319</name>
</gene>
<keyword evidence="3" id="KW-1185">Reference proteome</keyword>
<evidence type="ECO:0000313" key="2">
    <source>
        <dbReference type="EMBL" id="KAJ7702890.1"/>
    </source>
</evidence>
<evidence type="ECO:0000256" key="1">
    <source>
        <dbReference type="SAM" id="MobiDB-lite"/>
    </source>
</evidence>
<dbReference type="AlphaFoldDB" id="A0AAD7E170"/>
<dbReference type="EMBL" id="JARKIB010000508">
    <property type="protein sequence ID" value="KAJ7702890.1"/>
    <property type="molecule type" value="Genomic_DNA"/>
</dbReference>
<sequence length="244" mass="26984">MIGRGTVRVVRILGRRRKKENLKGVNSANPDADGPQSQGHDARILENSMMRGFREVSERNGANAPIHLRTSLVGKRLEGDAVGKRTFAKSLTEKLGILFAESGPTLLVHREAVKTFTFQERGLKEMQWESEGKGPTCGILAQPRRLLRLRVFKLTPRVFELTPRKHMDMGVSSTHTASREGRPEIRTAEVVADGVTRDPIPDDGIRATAEGDKIQMQTTSSVPQSESPFVKIAHESLVGFIHST</sequence>
<feature type="compositionally biased region" description="Polar residues" evidence="1">
    <location>
        <begin position="24"/>
        <end position="39"/>
    </location>
</feature>
<dbReference type="Proteomes" id="UP001215598">
    <property type="component" value="Unassembled WGS sequence"/>
</dbReference>
<comment type="caution">
    <text evidence="2">The sequence shown here is derived from an EMBL/GenBank/DDBJ whole genome shotgun (WGS) entry which is preliminary data.</text>
</comment>
<reference evidence="2" key="1">
    <citation type="submission" date="2023-03" db="EMBL/GenBank/DDBJ databases">
        <title>Massive genome expansion in bonnet fungi (Mycena s.s.) driven by repeated elements and novel gene families across ecological guilds.</title>
        <authorList>
            <consortium name="Lawrence Berkeley National Laboratory"/>
            <person name="Harder C.B."/>
            <person name="Miyauchi S."/>
            <person name="Viragh M."/>
            <person name="Kuo A."/>
            <person name="Thoen E."/>
            <person name="Andreopoulos B."/>
            <person name="Lu D."/>
            <person name="Skrede I."/>
            <person name="Drula E."/>
            <person name="Henrissat B."/>
            <person name="Morin E."/>
            <person name="Kohler A."/>
            <person name="Barry K."/>
            <person name="LaButti K."/>
            <person name="Morin E."/>
            <person name="Salamov A."/>
            <person name="Lipzen A."/>
            <person name="Mereny Z."/>
            <person name="Hegedus B."/>
            <person name="Baldrian P."/>
            <person name="Stursova M."/>
            <person name="Weitz H."/>
            <person name="Taylor A."/>
            <person name="Grigoriev I.V."/>
            <person name="Nagy L.G."/>
            <person name="Martin F."/>
            <person name="Kauserud H."/>
        </authorList>
    </citation>
    <scope>NUCLEOTIDE SEQUENCE</scope>
    <source>
        <strain evidence="2">CBHHK182m</strain>
    </source>
</reference>
<proteinExistence type="predicted"/>
<name>A0AAD7E170_9AGAR</name>
<organism evidence="2 3">
    <name type="scientific">Mycena metata</name>
    <dbReference type="NCBI Taxonomy" id="1033252"/>
    <lineage>
        <taxon>Eukaryota</taxon>
        <taxon>Fungi</taxon>
        <taxon>Dikarya</taxon>
        <taxon>Basidiomycota</taxon>
        <taxon>Agaricomycotina</taxon>
        <taxon>Agaricomycetes</taxon>
        <taxon>Agaricomycetidae</taxon>
        <taxon>Agaricales</taxon>
        <taxon>Marasmiineae</taxon>
        <taxon>Mycenaceae</taxon>
        <taxon>Mycena</taxon>
    </lineage>
</organism>
<evidence type="ECO:0000313" key="3">
    <source>
        <dbReference type="Proteomes" id="UP001215598"/>
    </source>
</evidence>
<feature type="region of interest" description="Disordered" evidence="1">
    <location>
        <begin position="20"/>
        <end position="40"/>
    </location>
</feature>